<evidence type="ECO:0000313" key="11">
    <source>
        <dbReference type="Proteomes" id="UP000677436"/>
    </source>
</evidence>
<dbReference type="PROSITE" id="PS51410">
    <property type="entry name" value="BH4_AAA_HYDROXYL_2"/>
    <property type="match status" value="1"/>
</dbReference>
<dbReference type="InterPro" id="IPR001273">
    <property type="entry name" value="ArAA_hydroxylase"/>
</dbReference>
<proteinExistence type="inferred from homology"/>
<feature type="binding site" evidence="7">
    <location>
        <position position="216"/>
    </location>
    <ligand>
        <name>Fe cation</name>
        <dbReference type="ChEBI" id="CHEBI:24875"/>
    </ligand>
</feature>
<reference evidence="10" key="2">
    <citation type="journal article" date="2021" name="Microbiol. Resour. Announc.">
        <title>Complete Genome Sequence of Polycladomyces abyssicola JIR-001T, Isolated from Hemipelagic Sediment in Deep Seawater.</title>
        <authorList>
            <person name="Tsubouchi T."/>
            <person name="Kaneko Y."/>
        </authorList>
    </citation>
    <scope>NUCLEOTIDE SEQUENCE</scope>
    <source>
        <strain evidence="10">JIR-001</strain>
    </source>
</reference>
<dbReference type="Proteomes" id="UP000677436">
    <property type="component" value="Chromosome"/>
</dbReference>
<dbReference type="Pfam" id="PF00351">
    <property type="entry name" value="Biopterin_H"/>
    <property type="match status" value="2"/>
</dbReference>
<evidence type="ECO:0000256" key="1">
    <source>
        <dbReference type="ARBA" id="ARBA00001954"/>
    </source>
</evidence>
<evidence type="ECO:0000259" key="9">
    <source>
        <dbReference type="PROSITE" id="PS51410"/>
    </source>
</evidence>
<evidence type="ECO:0000256" key="4">
    <source>
        <dbReference type="ARBA" id="ARBA00023002"/>
    </source>
</evidence>
<gene>
    <name evidence="10" type="primary">phhA</name>
    <name evidence="10" type="ORF">JIR001_09750</name>
</gene>
<feature type="binding site" evidence="7">
    <location>
        <position position="131"/>
    </location>
    <ligand>
        <name>Fe cation</name>
        <dbReference type="ChEBI" id="CHEBI:24875"/>
    </ligand>
</feature>
<evidence type="ECO:0000256" key="8">
    <source>
        <dbReference type="SAM" id="Coils"/>
    </source>
</evidence>
<feature type="domain" description="Biopterin-dependent aromatic amino acid hydroxylase family profile" evidence="9">
    <location>
        <begin position="1"/>
        <end position="338"/>
    </location>
</feature>
<dbReference type="GO" id="GO:0009072">
    <property type="term" value="P:aromatic amino acid metabolic process"/>
    <property type="evidence" value="ECO:0007669"/>
    <property type="project" value="InterPro"/>
</dbReference>
<accession>A0A8D5UDD5</accession>
<keyword evidence="11" id="KW-1185">Reference proteome</keyword>
<dbReference type="NCBIfam" id="NF010657">
    <property type="entry name" value="PRK14056.1"/>
    <property type="match status" value="1"/>
</dbReference>
<dbReference type="GO" id="GO:0016714">
    <property type="term" value="F:oxidoreductase activity, acting on paired donors, with incorporation or reduction of molecular oxygen, reduced pteridine as one donor, and incorporation of one atom of oxygen"/>
    <property type="evidence" value="ECO:0007669"/>
    <property type="project" value="InterPro"/>
</dbReference>
<dbReference type="InterPro" id="IPR036951">
    <property type="entry name" value="ArAA_hydroxylase_sf"/>
</dbReference>
<dbReference type="PANTHER" id="PTHR11473:SF24">
    <property type="entry name" value="PHENYLALANINE-4-HYDROXYLASE"/>
    <property type="match status" value="1"/>
</dbReference>
<feature type="binding site" evidence="7">
    <location>
        <position position="126"/>
    </location>
    <ligand>
        <name>Fe cation</name>
        <dbReference type="ChEBI" id="CHEBI:24875"/>
    </ligand>
</feature>
<evidence type="ECO:0000256" key="5">
    <source>
        <dbReference type="ARBA" id="ARBA00023004"/>
    </source>
</evidence>
<keyword evidence="3 7" id="KW-0479">Metal-binding</keyword>
<dbReference type="KEGG" id="pabs:JIR001_09750"/>
<keyword evidence="5 7" id="KW-0408">Iron</keyword>
<dbReference type="CDD" id="cd00361">
    <property type="entry name" value="arom_aa_hydroxylase"/>
    <property type="match status" value="1"/>
</dbReference>
<protein>
    <submittedName>
        <fullName evidence="10">Phenylalanine 4-monooxygenase</fullName>
    </submittedName>
</protein>
<dbReference type="GO" id="GO:0005506">
    <property type="term" value="F:iron ion binding"/>
    <property type="evidence" value="ECO:0007669"/>
    <property type="project" value="InterPro"/>
</dbReference>
<reference evidence="10" key="1">
    <citation type="journal article" date="2013" name="Int. J. Syst. Evol. Microbiol.">
        <title>Polycladomyces abyssicola gen. nov., sp. nov., a thermophilic filamentous bacterium isolated from hemipelagic sediment.</title>
        <authorList>
            <person name="Tsubouchi T."/>
            <person name="Shimane Y."/>
            <person name="Mori K."/>
            <person name="Usui K."/>
            <person name="Hiraki T."/>
            <person name="Tame A."/>
            <person name="Uematsu K."/>
            <person name="Maruyama T."/>
            <person name="Hatada Y."/>
        </authorList>
    </citation>
    <scope>NUCLEOTIDE SEQUENCE</scope>
    <source>
        <strain evidence="10">JIR-001</strain>
    </source>
</reference>
<dbReference type="AlphaFoldDB" id="A0A8D5UDD5"/>
<comment type="similarity">
    <text evidence="2">Belongs to the biopterin-dependent aromatic amino acid hydroxylase family.</text>
</comment>
<evidence type="ECO:0000313" key="10">
    <source>
        <dbReference type="EMBL" id="BCU81192.1"/>
    </source>
</evidence>
<evidence type="ECO:0000256" key="7">
    <source>
        <dbReference type="PIRSR" id="PIRSR601273-2"/>
    </source>
</evidence>
<organism evidence="10 11">
    <name type="scientific">Polycladomyces abyssicola</name>
    <dbReference type="NCBI Taxonomy" id="1125966"/>
    <lineage>
        <taxon>Bacteria</taxon>
        <taxon>Bacillati</taxon>
        <taxon>Bacillota</taxon>
        <taxon>Bacilli</taxon>
        <taxon>Bacillales</taxon>
        <taxon>Thermoactinomycetaceae</taxon>
        <taxon>Polycladomyces</taxon>
    </lineage>
</organism>
<dbReference type="Gene3D" id="1.10.800.10">
    <property type="entry name" value="Aromatic amino acid hydroxylase"/>
    <property type="match status" value="1"/>
</dbReference>
<dbReference type="RefSeq" id="WP_212774460.1">
    <property type="nucleotide sequence ID" value="NZ_AP024601.1"/>
</dbReference>
<name>A0A8D5UDD5_9BACL</name>
<feature type="coiled-coil region" evidence="8">
    <location>
        <begin position="541"/>
        <end position="568"/>
    </location>
</feature>
<dbReference type="SUPFAM" id="SSF56534">
    <property type="entry name" value="Aromatic aminoacid monoxygenases, catalytic and oligomerization domains"/>
    <property type="match status" value="1"/>
</dbReference>
<sequence>MNPKIASRVPNHLKPFLSRQRYENYTPVQYAVWRYVMRQNWHFFEDHAHEAYKEGLRKSGIVIDRIPRIEEMDECLKPFGWGAVPIDGLIPGVVFFDFQAHGLLPIATDIRTLEHIAYTPAPDIIHEAGGHAPILCDEKYAEYVKTFGRIGAKALSTREEHEVFLATRRLSQLMEDPASTPEKIRVAERELEEKMSLATEVSEATEISRLYWWTVEYGLIGDLEQPRIYGAGLLSSIKEGQECLDPSVKKIPFDLDTVIRADYDVTRPQPQLFVCRDFDQLIEAVERYADRMAFRTGGTDGLRKAVRSGQTATAVYSSGLQVSGVFDRLLSDEQGKAIYLHAAGPTALAFAGEELPGHGKDVHRDGFGSPIGKLKHHFKPLEDWTPEDFNKHGIVPEHEVHLEFESGVTVRGILKNVTFKNARPLLLRFVGCTVLFQNEPLFLPEQGIYDMAVGERVVSVFAGAADPERFFADAAPFFEDKLVSAPGWTELDRLYQWVRDMREHRKPFTSAPQILEELNRIAPDDWLLRLELLELAAAHPAPELIRLRPRLEAELKELEQSKPQLQSLIRNGLRLLELD</sequence>
<keyword evidence="8" id="KW-0175">Coiled coil</keyword>
<evidence type="ECO:0000256" key="3">
    <source>
        <dbReference type="ARBA" id="ARBA00022723"/>
    </source>
</evidence>
<keyword evidence="4" id="KW-0560">Oxidoreductase</keyword>
<dbReference type="InterPro" id="IPR036329">
    <property type="entry name" value="Aro-AA_hydroxylase_C_sf"/>
</dbReference>
<comment type="cofactor">
    <cofactor evidence="1 7">
        <name>Fe(2+)</name>
        <dbReference type="ChEBI" id="CHEBI:29033"/>
    </cofactor>
</comment>
<dbReference type="InterPro" id="IPR019774">
    <property type="entry name" value="Aromatic-AA_hydroxylase_C"/>
</dbReference>
<evidence type="ECO:0000256" key="2">
    <source>
        <dbReference type="ARBA" id="ARBA00009712"/>
    </source>
</evidence>
<dbReference type="PANTHER" id="PTHR11473">
    <property type="entry name" value="AROMATIC AMINO ACID HYDROXYLASE"/>
    <property type="match status" value="1"/>
</dbReference>
<keyword evidence="6" id="KW-0503">Monooxygenase</keyword>
<dbReference type="EMBL" id="AP024601">
    <property type="protein sequence ID" value="BCU81192.1"/>
    <property type="molecule type" value="Genomic_DNA"/>
</dbReference>
<evidence type="ECO:0000256" key="6">
    <source>
        <dbReference type="ARBA" id="ARBA00023033"/>
    </source>
</evidence>